<feature type="region of interest" description="Disordered" evidence="1">
    <location>
        <begin position="1"/>
        <end position="29"/>
    </location>
</feature>
<sequence length="92" mass="9966">MSKQTYRVRGIDLDHDGKRYQDGDTIELGDQDAAEKRRWLERVAVAKPAPETADSSKSDQAAKADEKKSAESDTGAAKDKGQSANEGEGAKQ</sequence>
<dbReference type="AlphaFoldDB" id="A0A1W0CYU6"/>
<name>A0A1W0CYU6_9NEIS</name>
<dbReference type="EMBL" id="MUKV01000012">
    <property type="protein sequence ID" value="OQS39956.1"/>
    <property type="molecule type" value="Genomic_DNA"/>
</dbReference>
<proteinExistence type="predicted"/>
<accession>A0A1W0CYU6</accession>
<evidence type="ECO:0000313" key="3">
    <source>
        <dbReference type="Proteomes" id="UP000192721"/>
    </source>
</evidence>
<dbReference type="Proteomes" id="UP000192721">
    <property type="component" value="Unassembled WGS sequence"/>
</dbReference>
<comment type="caution">
    <text evidence="2">The sequence shown here is derived from an EMBL/GenBank/DDBJ whole genome shotgun (WGS) entry which is preliminary data.</text>
</comment>
<evidence type="ECO:0000256" key="1">
    <source>
        <dbReference type="SAM" id="MobiDB-lite"/>
    </source>
</evidence>
<organism evidence="2 3">
    <name type="scientific">Chromobacterium haemolyticum</name>
    <dbReference type="NCBI Taxonomy" id="394935"/>
    <lineage>
        <taxon>Bacteria</taxon>
        <taxon>Pseudomonadati</taxon>
        <taxon>Pseudomonadota</taxon>
        <taxon>Betaproteobacteria</taxon>
        <taxon>Neisseriales</taxon>
        <taxon>Chromobacteriaceae</taxon>
        <taxon>Chromobacterium</taxon>
    </lineage>
</organism>
<feature type="compositionally biased region" description="Basic and acidic residues" evidence="1">
    <location>
        <begin position="9"/>
        <end position="22"/>
    </location>
</feature>
<protein>
    <submittedName>
        <fullName evidence="2">Uncharacterized protein</fullName>
    </submittedName>
</protein>
<feature type="compositionally biased region" description="Basic and acidic residues" evidence="1">
    <location>
        <begin position="54"/>
        <end position="81"/>
    </location>
</feature>
<dbReference type="RefSeq" id="WP_081555581.1">
    <property type="nucleotide sequence ID" value="NZ_MUKV01000012.1"/>
</dbReference>
<gene>
    <name evidence="2" type="ORF">B0T45_11690</name>
</gene>
<feature type="region of interest" description="Disordered" evidence="1">
    <location>
        <begin position="43"/>
        <end position="92"/>
    </location>
</feature>
<reference evidence="2 3" key="1">
    <citation type="submission" date="2017-02" db="EMBL/GenBank/DDBJ databases">
        <title>Chromobacterium haemolyticum H5244.</title>
        <authorList>
            <person name="Gulvik C.A."/>
        </authorList>
    </citation>
    <scope>NUCLEOTIDE SEQUENCE [LARGE SCALE GENOMIC DNA]</scope>
    <source>
        <strain evidence="2 3">H5244</strain>
    </source>
</reference>
<evidence type="ECO:0000313" key="2">
    <source>
        <dbReference type="EMBL" id="OQS39956.1"/>
    </source>
</evidence>